<evidence type="ECO:0000256" key="1">
    <source>
        <dbReference type="ARBA" id="ARBA00001933"/>
    </source>
</evidence>
<dbReference type="SUPFAM" id="SSF53383">
    <property type="entry name" value="PLP-dependent transferases"/>
    <property type="match status" value="1"/>
</dbReference>
<comment type="cofactor">
    <cofactor evidence="1">
        <name>pyridoxal 5'-phosphate</name>
        <dbReference type="ChEBI" id="CHEBI:597326"/>
    </cofactor>
</comment>
<evidence type="ECO:0000256" key="2">
    <source>
        <dbReference type="RuleBase" id="RU004508"/>
    </source>
</evidence>
<dbReference type="Pfam" id="PF01041">
    <property type="entry name" value="DegT_DnrJ_EryC1"/>
    <property type="match status" value="1"/>
</dbReference>
<dbReference type="InterPro" id="IPR015421">
    <property type="entry name" value="PyrdxlP-dep_Trfase_major"/>
</dbReference>
<keyword evidence="2" id="KW-0663">Pyridoxal phosphate</keyword>
<dbReference type="InterPro" id="IPR015424">
    <property type="entry name" value="PyrdxlP-dep_Trfase"/>
</dbReference>
<dbReference type="PANTHER" id="PTHR30244:SF34">
    <property type="entry name" value="DTDP-4-AMINO-4,6-DIDEOXYGALACTOSE TRANSAMINASE"/>
    <property type="match status" value="1"/>
</dbReference>
<dbReference type="RefSeq" id="WP_204012560.1">
    <property type="nucleotide sequence ID" value="NZ_BOPG01000113.1"/>
</dbReference>
<keyword evidence="3" id="KW-0032">Aminotransferase</keyword>
<name>A0A8J4EA15_9ACTN</name>
<accession>A0A8J4EA15</accession>
<sequence length="413" mass="44257">MTVTGTRLALHGGAPAVPPGAVAPWPRILPVDRDAVLRVLDRGVMWGVDAPETTALQREWSHFVRARYCLATNSGTAALHMAVAAVGVQPGDEVVTTAYSWTSSATCVLHHNAIPVFVDIEPTTYTIDPAAIEAAITGRTRAILVVHLHGLAADMDAVLAVAARHGLPVIEDCCQAHGAEFDGRRVGTFGTAAAFSLNGGKLLSAGEGGLFVTRDKDVWQAAARVQQFGETRDPGGPRDFDADAMGWMYRMPELTAAFARSQLGRLAETIEATRANAAALTASLSDVPRLVLPHEPAGRRHAYYRYPIRLDVPGERVPTIRAALAAEGVPLGRPDFVLPGMRLFQRRRGYGRGCPWTCGHAGPARTYDAADFPEACRARDHIVQPLGLTPPNDGRLMAHYAAAFTKVMREVAA</sequence>
<dbReference type="InterPro" id="IPR000653">
    <property type="entry name" value="DegT/StrS_aminotransferase"/>
</dbReference>
<gene>
    <name evidence="3" type="ORF">Vau01_118180</name>
</gene>
<dbReference type="Gene3D" id="3.40.640.10">
    <property type="entry name" value="Type I PLP-dependent aspartate aminotransferase-like (Major domain)"/>
    <property type="match status" value="1"/>
</dbReference>
<dbReference type="GO" id="GO:0030170">
    <property type="term" value="F:pyridoxal phosphate binding"/>
    <property type="evidence" value="ECO:0007669"/>
    <property type="project" value="TreeGrafter"/>
</dbReference>
<evidence type="ECO:0000313" key="3">
    <source>
        <dbReference type="EMBL" id="GIJ64302.1"/>
    </source>
</evidence>
<dbReference type="InterPro" id="IPR015422">
    <property type="entry name" value="PyrdxlP-dep_Trfase_small"/>
</dbReference>
<dbReference type="GO" id="GO:0000271">
    <property type="term" value="P:polysaccharide biosynthetic process"/>
    <property type="evidence" value="ECO:0007669"/>
    <property type="project" value="TreeGrafter"/>
</dbReference>
<dbReference type="AlphaFoldDB" id="A0A8J4EA15"/>
<dbReference type="CDD" id="cd00616">
    <property type="entry name" value="AHBA_syn"/>
    <property type="match status" value="1"/>
</dbReference>
<keyword evidence="4" id="KW-1185">Reference proteome</keyword>
<dbReference type="EMBL" id="BOPG01000113">
    <property type="protein sequence ID" value="GIJ64302.1"/>
    <property type="molecule type" value="Genomic_DNA"/>
</dbReference>
<dbReference type="PANTHER" id="PTHR30244">
    <property type="entry name" value="TRANSAMINASE"/>
    <property type="match status" value="1"/>
</dbReference>
<evidence type="ECO:0000313" key="4">
    <source>
        <dbReference type="Proteomes" id="UP000612585"/>
    </source>
</evidence>
<dbReference type="Proteomes" id="UP000612585">
    <property type="component" value="Unassembled WGS sequence"/>
</dbReference>
<protein>
    <submittedName>
        <fullName evidence="3">Aminotransferase DegT</fullName>
    </submittedName>
</protein>
<comment type="similarity">
    <text evidence="2">Belongs to the DegT/DnrJ/EryC1 family.</text>
</comment>
<reference evidence="3" key="1">
    <citation type="submission" date="2021-01" db="EMBL/GenBank/DDBJ databases">
        <title>Whole genome shotgun sequence of Virgisporangium aurantiacum NBRC 16421.</title>
        <authorList>
            <person name="Komaki H."/>
            <person name="Tamura T."/>
        </authorList>
    </citation>
    <scope>NUCLEOTIDE SEQUENCE</scope>
    <source>
        <strain evidence="3">NBRC 16421</strain>
    </source>
</reference>
<proteinExistence type="inferred from homology"/>
<organism evidence="3 4">
    <name type="scientific">Virgisporangium aurantiacum</name>
    <dbReference type="NCBI Taxonomy" id="175570"/>
    <lineage>
        <taxon>Bacteria</taxon>
        <taxon>Bacillati</taxon>
        <taxon>Actinomycetota</taxon>
        <taxon>Actinomycetes</taxon>
        <taxon>Micromonosporales</taxon>
        <taxon>Micromonosporaceae</taxon>
        <taxon>Virgisporangium</taxon>
    </lineage>
</organism>
<comment type="caution">
    <text evidence="3">The sequence shown here is derived from an EMBL/GenBank/DDBJ whole genome shotgun (WGS) entry which is preliminary data.</text>
</comment>
<dbReference type="Gene3D" id="3.90.1150.10">
    <property type="entry name" value="Aspartate Aminotransferase, domain 1"/>
    <property type="match status" value="1"/>
</dbReference>
<dbReference type="GO" id="GO:0008483">
    <property type="term" value="F:transaminase activity"/>
    <property type="evidence" value="ECO:0007669"/>
    <property type="project" value="UniProtKB-KW"/>
</dbReference>
<keyword evidence="3" id="KW-0808">Transferase</keyword>